<evidence type="ECO:0000256" key="15">
    <source>
        <dbReference type="ARBA" id="ARBA00023113"/>
    </source>
</evidence>
<evidence type="ECO:0000256" key="9">
    <source>
        <dbReference type="ARBA" id="ARBA00022801"/>
    </source>
</evidence>
<sequence length="1343" mass="153685">MSSSSTTFTPSYPHFSIPIFTGELFEHWRDKMETLLRSQDLWNLVRDGVPPGKAAEGAVPKPSKEDAKKDALALHIIQQGVSTTIYPRIMGSKTSHEAWVRLEDEYKGNKKVLKIKIQSLRRQFDAIMMKEGETSQEYFAKLTGIANQVRSLGGVLEESQIVEKILRSLTKRYNHIVAAIMESHDIEEMSVTELLGSLQSHEDLLCYDSTGLEKAFQTKVSFRNKSEERKKFTGYKNSQHPKQKRPGDREVSKHKEMTSTSLGCIICKKQNHATKDCFWRCKTCKIQNHSEKNCWFKPKQEVKTEAKVTEISDDQFLFTCKKSEINDSPTVWFIDSGCSNHMVNNLAYFISFDESFKSEVTLGDGKKEIIEGKGTASVITMEGVQKFINEVQYVPTLAHNLLSVGQLLRKGYKIVFDHKKCHIYRPQSNSAVATAHINSSNIFTIDLKPNKNFSLACTENKLTQLWHYRLGHLNLHSLYHMHQNQLVDGLPKITKTEHHCDTCARSKSHRQPFPLSAQRRASQPLDLLHMDLWGPASTPSLGGKRYFLLIVDDYSRYMWIMHLEQKSDSFLQFKAFKQQVEKQLERHIKTLRSDRGGEFLSTNFNTFCQDAGIHRELTAPGSPQQNGVVERRNRTIMEMARSMVIQKALPKAFWAEAATTAVYLLNRVPTKALQQTTPYEALFKQKPSVAHIKVFGSIAYAHKNIEKHDKLDETSQKCILLGYSEQTKGYRLLEPRSGKLIISRDAIFHEEEAWVWENQGASDKEPYQFVQPLPVELETTPNPIQDSGVIIEPEHYDSESPSSLPKKYRSLKDIYQTEEVAMLTTTPTTFEEAAKDKNWKEAMQLEIKAIQQNKTWSLVDKPKNHVIIGLKWVYKLKQDEDGNIQKYKARLVAKGYSQKQGEDYDETYAPVARMTTIRLILSFAAQYNYPIYQLDVKSAFLNGELTEEVYVQQPQGFEKKDEEEKVYRLHKALYGLKQAPRAWHQNIDAYFIKEGFIRSSLEPTLYIKTSGKDKTLISLYVDDLIVTGSSPVMIQHLKQSMKNHYEMTDLGTLKFFLGLQVKQMTGSIFLSQEAYVKALLTKYQMENSNPVITPMTTTEKLYAKTEEEEATDKEKYRSLVGSLIYLTNTRPDIENAVNILARFVSNPSIAHANAAKRVLRYLQGTRSYGVHYQYSQDNSLKGFTDSDWAGSIDDRKSTGGFIFFVGSSPISWSSRKQRTVALSSTEAEYMALNSAACEAIWLHRLKKEIEGEGKEDTEGVKIHCDNSSAIALSKNPIYHGRSKHIELRYHFIRELLEKKEVELLFCPTRSQLADILTKPLPRDRFLELRKKIGVINNTDLEGV</sequence>
<dbReference type="GO" id="GO:0004190">
    <property type="term" value="F:aspartic-type endopeptidase activity"/>
    <property type="evidence" value="ECO:0007669"/>
    <property type="project" value="UniProtKB-KW"/>
</dbReference>
<evidence type="ECO:0000256" key="13">
    <source>
        <dbReference type="ARBA" id="ARBA00022918"/>
    </source>
</evidence>
<keyword evidence="14" id="KW-0548">Nucleotidyltransferase</keyword>
<dbReference type="InterPro" id="IPR001584">
    <property type="entry name" value="Integrase_cat-core"/>
</dbReference>
<keyword evidence="16" id="KW-0233">DNA recombination</keyword>
<dbReference type="EMBL" id="JBBWWQ010000018">
    <property type="protein sequence ID" value="KAK8921021.1"/>
    <property type="molecule type" value="Genomic_DNA"/>
</dbReference>
<dbReference type="InterPro" id="IPR043502">
    <property type="entry name" value="DNA/RNA_pol_sf"/>
</dbReference>
<evidence type="ECO:0000256" key="6">
    <source>
        <dbReference type="ARBA" id="ARBA00022741"/>
    </source>
</evidence>
<organism evidence="20 21">
    <name type="scientific">Platanthera zijinensis</name>
    <dbReference type="NCBI Taxonomy" id="2320716"/>
    <lineage>
        <taxon>Eukaryota</taxon>
        <taxon>Viridiplantae</taxon>
        <taxon>Streptophyta</taxon>
        <taxon>Embryophyta</taxon>
        <taxon>Tracheophyta</taxon>
        <taxon>Spermatophyta</taxon>
        <taxon>Magnoliopsida</taxon>
        <taxon>Liliopsida</taxon>
        <taxon>Asparagales</taxon>
        <taxon>Orchidaceae</taxon>
        <taxon>Orchidoideae</taxon>
        <taxon>Orchideae</taxon>
        <taxon>Orchidinae</taxon>
        <taxon>Platanthera</taxon>
    </lineage>
</organism>
<gene>
    <name evidence="20" type="ORF">KSP39_PZI020058</name>
</gene>
<dbReference type="PROSITE" id="PS50994">
    <property type="entry name" value="INTEGRASE"/>
    <property type="match status" value="1"/>
</dbReference>
<dbReference type="Pfam" id="PF13976">
    <property type="entry name" value="gag_pre-integrs"/>
    <property type="match status" value="1"/>
</dbReference>
<evidence type="ECO:0000256" key="16">
    <source>
        <dbReference type="ARBA" id="ARBA00023172"/>
    </source>
</evidence>
<dbReference type="Pfam" id="PF25597">
    <property type="entry name" value="SH3_retrovirus"/>
    <property type="match status" value="1"/>
</dbReference>
<dbReference type="InterPro" id="IPR012337">
    <property type="entry name" value="RNaseH-like_sf"/>
</dbReference>
<feature type="compositionally biased region" description="Basic and acidic residues" evidence="18">
    <location>
        <begin position="245"/>
        <end position="254"/>
    </location>
</feature>
<evidence type="ECO:0000256" key="18">
    <source>
        <dbReference type="SAM" id="MobiDB-lite"/>
    </source>
</evidence>
<keyword evidence="10" id="KW-0067">ATP-binding</keyword>
<proteinExistence type="predicted"/>
<dbReference type="SUPFAM" id="SSF56672">
    <property type="entry name" value="DNA/RNA polymerases"/>
    <property type="match status" value="1"/>
</dbReference>
<dbReference type="Pfam" id="PF22936">
    <property type="entry name" value="Pol_BBD"/>
    <property type="match status" value="1"/>
</dbReference>
<evidence type="ECO:0000256" key="4">
    <source>
        <dbReference type="ARBA" id="ARBA00022722"/>
    </source>
</evidence>
<evidence type="ECO:0000256" key="11">
    <source>
        <dbReference type="ARBA" id="ARBA00022842"/>
    </source>
</evidence>
<dbReference type="CDD" id="cd09272">
    <property type="entry name" value="RNase_HI_RT_Ty1"/>
    <property type="match status" value="1"/>
</dbReference>
<dbReference type="GO" id="GO:0046872">
    <property type="term" value="F:metal ion binding"/>
    <property type="evidence" value="ECO:0007669"/>
    <property type="project" value="UniProtKB-KW"/>
</dbReference>
<dbReference type="InterPro" id="IPR036397">
    <property type="entry name" value="RNaseH_sf"/>
</dbReference>
<evidence type="ECO:0000256" key="2">
    <source>
        <dbReference type="ARBA" id="ARBA00022612"/>
    </source>
</evidence>
<evidence type="ECO:0000256" key="7">
    <source>
        <dbReference type="ARBA" id="ARBA00022750"/>
    </source>
</evidence>
<dbReference type="Pfam" id="PF00665">
    <property type="entry name" value="rve"/>
    <property type="match status" value="1"/>
</dbReference>
<keyword evidence="17" id="KW-0511">Multifunctional enzyme</keyword>
<evidence type="ECO:0000256" key="5">
    <source>
        <dbReference type="ARBA" id="ARBA00022723"/>
    </source>
</evidence>
<evidence type="ECO:0000313" key="21">
    <source>
        <dbReference type="Proteomes" id="UP001418222"/>
    </source>
</evidence>
<keyword evidence="15" id="KW-0917">Virion maturation</keyword>
<evidence type="ECO:0000256" key="10">
    <source>
        <dbReference type="ARBA" id="ARBA00022840"/>
    </source>
</evidence>
<keyword evidence="4" id="KW-0540">Nuclease</keyword>
<keyword evidence="13" id="KW-0695">RNA-directed DNA polymerase</keyword>
<dbReference type="GO" id="GO:0003887">
    <property type="term" value="F:DNA-directed DNA polymerase activity"/>
    <property type="evidence" value="ECO:0007669"/>
    <property type="project" value="UniProtKB-KW"/>
</dbReference>
<evidence type="ECO:0000259" key="19">
    <source>
        <dbReference type="PROSITE" id="PS50994"/>
    </source>
</evidence>
<keyword evidence="14" id="KW-0239">DNA-directed DNA polymerase</keyword>
<name>A0AAP0FWI3_9ASPA</name>
<keyword evidence="2" id="KW-1188">Viral release from host cell</keyword>
<dbReference type="InterPro" id="IPR057670">
    <property type="entry name" value="SH3_retrovirus"/>
</dbReference>
<protein>
    <recommendedName>
        <fullName evidence="19">Integrase catalytic domain-containing protein</fullName>
    </recommendedName>
</protein>
<dbReference type="PANTHER" id="PTHR42648:SF11">
    <property type="entry name" value="TRANSPOSON TY4-P GAG-POL POLYPROTEIN"/>
    <property type="match status" value="1"/>
</dbReference>
<comment type="caution">
    <text evidence="20">The sequence shown here is derived from an EMBL/GenBank/DDBJ whole genome shotgun (WGS) entry which is preliminary data.</text>
</comment>
<dbReference type="GO" id="GO:0003964">
    <property type="term" value="F:RNA-directed DNA polymerase activity"/>
    <property type="evidence" value="ECO:0007669"/>
    <property type="project" value="UniProtKB-KW"/>
</dbReference>
<evidence type="ECO:0000256" key="1">
    <source>
        <dbReference type="ARBA" id="ARBA00002180"/>
    </source>
</evidence>
<dbReference type="GO" id="GO:0003676">
    <property type="term" value="F:nucleic acid binding"/>
    <property type="evidence" value="ECO:0007669"/>
    <property type="project" value="InterPro"/>
</dbReference>
<dbReference type="GO" id="GO:0006310">
    <property type="term" value="P:DNA recombination"/>
    <property type="evidence" value="ECO:0007669"/>
    <property type="project" value="UniProtKB-KW"/>
</dbReference>
<keyword evidence="8" id="KW-0255">Endonuclease</keyword>
<evidence type="ECO:0000256" key="14">
    <source>
        <dbReference type="ARBA" id="ARBA00022932"/>
    </source>
</evidence>
<keyword evidence="7" id="KW-0064">Aspartyl protease</keyword>
<dbReference type="GO" id="GO:0004519">
    <property type="term" value="F:endonuclease activity"/>
    <property type="evidence" value="ECO:0007669"/>
    <property type="project" value="UniProtKB-KW"/>
</dbReference>
<evidence type="ECO:0000313" key="20">
    <source>
        <dbReference type="EMBL" id="KAK8921021.1"/>
    </source>
</evidence>
<keyword evidence="3" id="KW-0645">Protease</keyword>
<keyword evidence="9" id="KW-0378">Hydrolase</keyword>
<dbReference type="Proteomes" id="UP001418222">
    <property type="component" value="Unassembled WGS sequence"/>
</dbReference>
<comment type="function">
    <text evidence="1">The aspartyl protease (PR) mediates the proteolytic cleavages of the Gag and Gag-Pol polyproteins after assembly of the VLP.</text>
</comment>
<accession>A0AAP0FWI3</accession>
<evidence type="ECO:0000256" key="12">
    <source>
        <dbReference type="ARBA" id="ARBA00022908"/>
    </source>
</evidence>
<dbReference type="Pfam" id="PF07727">
    <property type="entry name" value="RVT_2"/>
    <property type="match status" value="1"/>
</dbReference>
<dbReference type="GO" id="GO:0005524">
    <property type="term" value="F:ATP binding"/>
    <property type="evidence" value="ECO:0007669"/>
    <property type="project" value="UniProtKB-KW"/>
</dbReference>
<evidence type="ECO:0000256" key="8">
    <source>
        <dbReference type="ARBA" id="ARBA00022759"/>
    </source>
</evidence>
<dbReference type="SUPFAM" id="SSF53098">
    <property type="entry name" value="Ribonuclease H-like"/>
    <property type="match status" value="1"/>
</dbReference>
<dbReference type="PANTHER" id="PTHR42648">
    <property type="entry name" value="TRANSPOSASE, PUTATIVE-RELATED"/>
    <property type="match status" value="1"/>
</dbReference>
<feature type="region of interest" description="Disordered" evidence="18">
    <location>
        <begin position="227"/>
        <end position="254"/>
    </location>
</feature>
<reference evidence="20 21" key="1">
    <citation type="journal article" date="2022" name="Nat. Plants">
        <title>Genomes of leafy and leafless Platanthera orchids illuminate the evolution of mycoheterotrophy.</title>
        <authorList>
            <person name="Li M.H."/>
            <person name="Liu K.W."/>
            <person name="Li Z."/>
            <person name="Lu H.C."/>
            <person name="Ye Q.L."/>
            <person name="Zhang D."/>
            <person name="Wang J.Y."/>
            <person name="Li Y.F."/>
            <person name="Zhong Z.M."/>
            <person name="Liu X."/>
            <person name="Yu X."/>
            <person name="Liu D.K."/>
            <person name="Tu X.D."/>
            <person name="Liu B."/>
            <person name="Hao Y."/>
            <person name="Liao X.Y."/>
            <person name="Jiang Y.T."/>
            <person name="Sun W.H."/>
            <person name="Chen J."/>
            <person name="Chen Y.Q."/>
            <person name="Ai Y."/>
            <person name="Zhai J.W."/>
            <person name="Wu S.S."/>
            <person name="Zhou Z."/>
            <person name="Hsiao Y.Y."/>
            <person name="Wu W.L."/>
            <person name="Chen Y.Y."/>
            <person name="Lin Y.F."/>
            <person name="Hsu J.L."/>
            <person name="Li C.Y."/>
            <person name="Wang Z.W."/>
            <person name="Zhao X."/>
            <person name="Zhong W.Y."/>
            <person name="Ma X.K."/>
            <person name="Ma L."/>
            <person name="Huang J."/>
            <person name="Chen G.Z."/>
            <person name="Huang M.Z."/>
            <person name="Huang L."/>
            <person name="Peng D.H."/>
            <person name="Luo Y.B."/>
            <person name="Zou S.Q."/>
            <person name="Chen S.P."/>
            <person name="Lan S."/>
            <person name="Tsai W.C."/>
            <person name="Van de Peer Y."/>
            <person name="Liu Z.J."/>
        </authorList>
    </citation>
    <scope>NUCLEOTIDE SEQUENCE [LARGE SCALE GENOMIC DNA]</scope>
    <source>
        <strain evidence="20">Lor287</strain>
    </source>
</reference>
<dbReference type="InterPro" id="IPR025724">
    <property type="entry name" value="GAG-pre-integrase_dom"/>
</dbReference>
<keyword evidence="21" id="KW-1185">Reference proteome</keyword>
<dbReference type="Gene3D" id="3.30.420.10">
    <property type="entry name" value="Ribonuclease H-like superfamily/Ribonuclease H"/>
    <property type="match status" value="1"/>
</dbReference>
<dbReference type="Pfam" id="PF14223">
    <property type="entry name" value="Retrotran_gag_2"/>
    <property type="match status" value="1"/>
</dbReference>
<keyword evidence="11" id="KW-0460">Magnesium</keyword>
<feature type="domain" description="Integrase catalytic" evidence="19">
    <location>
        <begin position="520"/>
        <end position="686"/>
    </location>
</feature>
<dbReference type="InterPro" id="IPR039537">
    <property type="entry name" value="Retrotran_Ty1/copia-like"/>
</dbReference>
<keyword evidence="6" id="KW-0547">Nucleotide-binding</keyword>
<keyword evidence="12" id="KW-0229">DNA integration</keyword>
<keyword evidence="5" id="KW-0479">Metal-binding</keyword>
<keyword evidence="14" id="KW-0808">Transferase</keyword>
<evidence type="ECO:0000256" key="3">
    <source>
        <dbReference type="ARBA" id="ARBA00022670"/>
    </source>
</evidence>
<dbReference type="GO" id="GO:0015074">
    <property type="term" value="P:DNA integration"/>
    <property type="evidence" value="ECO:0007669"/>
    <property type="project" value="UniProtKB-KW"/>
</dbReference>
<dbReference type="InterPro" id="IPR054722">
    <property type="entry name" value="PolX-like_BBD"/>
</dbReference>
<dbReference type="InterPro" id="IPR013103">
    <property type="entry name" value="RVT_2"/>
</dbReference>
<dbReference type="GO" id="GO:0006508">
    <property type="term" value="P:proteolysis"/>
    <property type="evidence" value="ECO:0007669"/>
    <property type="project" value="UniProtKB-KW"/>
</dbReference>
<evidence type="ECO:0000256" key="17">
    <source>
        <dbReference type="ARBA" id="ARBA00023268"/>
    </source>
</evidence>